<feature type="coiled-coil region" evidence="1">
    <location>
        <begin position="22"/>
        <end position="56"/>
    </location>
</feature>
<gene>
    <name evidence="3" type="ORF">VKT23_010016</name>
</gene>
<evidence type="ECO:0000256" key="1">
    <source>
        <dbReference type="SAM" id="Coils"/>
    </source>
</evidence>
<evidence type="ECO:0000256" key="2">
    <source>
        <dbReference type="SAM" id="MobiDB-lite"/>
    </source>
</evidence>
<accession>A0ABR1JDN0</accession>
<protein>
    <recommendedName>
        <fullName evidence="5">F-box domain-containing protein</fullName>
    </recommendedName>
</protein>
<dbReference type="Proteomes" id="UP001498398">
    <property type="component" value="Unassembled WGS sequence"/>
</dbReference>
<name>A0ABR1JDN0_9AGAR</name>
<organism evidence="3 4">
    <name type="scientific">Marasmiellus scandens</name>
    <dbReference type="NCBI Taxonomy" id="2682957"/>
    <lineage>
        <taxon>Eukaryota</taxon>
        <taxon>Fungi</taxon>
        <taxon>Dikarya</taxon>
        <taxon>Basidiomycota</taxon>
        <taxon>Agaricomycotina</taxon>
        <taxon>Agaricomycetes</taxon>
        <taxon>Agaricomycetidae</taxon>
        <taxon>Agaricales</taxon>
        <taxon>Marasmiineae</taxon>
        <taxon>Omphalotaceae</taxon>
        <taxon>Marasmiellus</taxon>
    </lineage>
</organism>
<keyword evidence="4" id="KW-1185">Reference proteome</keyword>
<feature type="compositionally biased region" description="Low complexity" evidence="2">
    <location>
        <begin position="407"/>
        <end position="437"/>
    </location>
</feature>
<feature type="region of interest" description="Disordered" evidence="2">
    <location>
        <begin position="406"/>
        <end position="456"/>
    </location>
</feature>
<feature type="region of interest" description="Disordered" evidence="2">
    <location>
        <begin position="235"/>
        <end position="260"/>
    </location>
</feature>
<proteinExistence type="predicted"/>
<keyword evidence="1" id="KW-0175">Coiled coil</keyword>
<evidence type="ECO:0000313" key="3">
    <source>
        <dbReference type="EMBL" id="KAK7458109.1"/>
    </source>
</evidence>
<reference evidence="3 4" key="1">
    <citation type="submission" date="2024-01" db="EMBL/GenBank/DDBJ databases">
        <title>A draft genome for the cacao thread blight pathogen Marasmiellus scandens.</title>
        <authorList>
            <person name="Baruah I.K."/>
            <person name="Leung J."/>
            <person name="Bukari Y."/>
            <person name="Amoako-Attah I."/>
            <person name="Meinhardt L.W."/>
            <person name="Bailey B.A."/>
            <person name="Cohen S.P."/>
        </authorList>
    </citation>
    <scope>NUCLEOTIDE SEQUENCE [LARGE SCALE GENOMIC DNA]</scope>
    <source>
        <strain evidence="3 4">GH-19</strain>
    </source>
</reference>
<dbReference type="EMBL" id="JBANRG010000018">
    <property type="protein sequence ID" value="KAK7458109.1"/>
    <property type="molecule type" value="Genomic_DNA"/>
</dbReference>
<sequence length="699" mass="76283">MSPFSIPSELMNTNTPPLLDDLDKMRANLTAARTKLSSIRREIIETRESLIRLEHEETKLTKYIADQRTILNPVRRLPPDILFELFTTCLDSTPVLDLRSSRLSEDSLDIKSPRWVLGHVCSTWRAVVLSSPSLWSNIKLSITKKNSTFSTRTLLLGLHLQRTQQQLLSISLYGGYNSLSESHPFLVLLLPTAPRWNALFVAMKTGHIEQCLTPVKPFFERLNTLSLLPRSIHETVTTPSEGHPGNPGHPGAQGSLTRPERGIPDVFSTAPVLRKLQVFHDPTHVSIPWHRLTFLRLCPAVCRNVKVAGILKESQVLEELIIGCNLIQEEFDWGFPFGLGASLMLGGLAGLPGGGARSRSGSSTPSSFSITLPSLRRLILQSYQPRNMKNRRERGDGSRIQLHHQLTASAASSSSPPHDPSTTSATATTSSALTTSSFHHGPSTPTGFSMGVNGEHVGETGGAPQLFSFLVLPRLEAFLDYSKTDVPDWSCLREVFSRGATAAAASSTSTSASDLALPAGPGSFGGGPGSGLGQSMMWTITSLTTPTPTTEEDFLLLLRSAPLLERIELRGVKGLGNVGINEMVVPNTGVLGEEKEMREEPGPGKVLAPRLHTLVLHGDLSFDAKVFVDMVESRWIASSTSSPAMVAVKKLKKISLRWDPYSASVPMDLGAFDRFGAEMFRGRDGEGGERERLEFEFSV</sequence>
<evidence type="ECO:0008006" key="5">
    <source>
        <dbReference type="Google" id="ProtNLM"/>
    </source>
</evidence>
<comment type="caution">
    <text evidence="3">The sequence shown here is derived from an EMBL/GenBank/DDBJ whole genome shotgun (WGS) entry which is preliminary data.</text>
</comment>
<evidence type="ECO:0000313" key="4">
    <source>
        <dbReference type="Proteomes" id="UP001498398"/>
    </source>
</evidence>